<evidence type="ECO:0000313" key="2">
    <source>
        <dbReference type="EMBL" id="PSC73435.1"/>
    </source>
</evidence>
<dbReference type="Proteomes" id="UP000239649">
    <property type="component" value="Unassembled WGS sequence"/>
</dbReference>
<evidence type="ECO:0000259" key="1">
    <source>
        <dbReference type="Pfam" id="PF01789"/>
    </source>
</evidence>
<dbReference type="InterPro" id="IPR016123">
    <property type="entry name" value="Mog1/PsbP_a/b/a-sand"/>
</dbReference>
<dbReference type="STRING" id="554055.A0A2P6VH74"/>
<dbReference type="InterPro" id="IPR002683">
    <property type="entry name" value="PsbP_C"/>
</dbReference>
<dbReference type="OrthoDB" id="2013293at2759"/>
<sequence length="286" mass="29990">MLQSSVYHQSAGLAPSPLAGAPSGCRAQRRPLLVAAAANASRSNTSSSQQEQPRTARRELLAAALLVPAAAALLPVARAAADELSVAAPAAAAPSAGPTVYTDADDKFSIAVPAGWEQGVGAIGSEGTLTSAQARFSNAAGMRRVVAFVPEGKPDVSVAVTIQFLAADFTKMGSLGSAYDFASGVVNRMDNSYILNLPEWRRANQPPVQIARLVDAKDAGNKYNFTYTVEKEGEPARTVWQSVAIGWTGRYNRLFTVNATCTSPDAAKYGPVLEAQPAPWPPVDFD</sequence>
<name>A0A2P6VH74_9CHLO</name>
<comment type="caution">
    <text evidence="2">The sequence shown here is derived from an EMBL/GenBank/DDBJ whole genome shotgun (WGS) entry which is preliminary data.</text>
</comment>
<evidence type="ECO:0000313" key="3">
    <source>
        <dbReference type="Proteomes" id="UP000239649"/>
    </source>
</evidence>
<dbReference type="EMBL" id="LHPF02000007">
    <property type="protein sequence ID" value="PSC73435.1"/>
    <property type="molecule type" value="Genomic_DNA"/>
</dbReference>
<keyword evidence="3" id="KW-1185">Reference proteome</keyword>
<proteinExistence type="predicted"/>
<reference evidence="2 3" key="1">
    <citation type="journal article" date="2018" name="Plant J.">
        <title>Genome sequences of Chlorella sorokiniana UTEX 1602 and Micractinium conductrix SAG 241.80: implications to maltose excretion by a green alga.</title>
        <authorList>
            <person name="Arriola M.B."/>
            <person name="Velmurugan N."/>
            <person name="Zhang Y."/>
            <person name="Plunkett M.H."/>
            <person name="Hondzo H."/>
            <person name="Barney B.M."/>
        </authorList>
    </citation>
    <scope>NUCLEOTIDE SEQUENCE [LARGE SCALE GENOMIC DNA]</scope>
    <source>
        <strain evidence="2 3">SAG 241.80</strain>
    </source>
</reference>
<feature type="domain" description="PsbP C-terminal" evidence="1">
    <location>
        <begin position="99"/>
        <end position="268"/>
    </location>
</feature>
<dbReference type="GO" id="GO:0019898">
    <property type="term" value="C:extrinsic component of membrane"/>
    <property type="evidence" value="ECO:0007669"/>
    <property type="project" value="InterPro"/>
</dbReference>
<organism evidence="2 3">
    <name type="scientific">Micractinium conductrix</name>
    <dbReference type="NCBI Taxonomy" id="554055"/>
    <lineage>
        <taxon>Eukaryota</taxon>
        <taxon>Viridiplantae</taxon>
        <taxon>Chlorophyta</taxon>
        <taxon>core chlorophytes</taxon>
        <taxon>Trebouxiophyceae</taxon>
        <taxon>Chlorellales</taxon>
        <taxon>Chlorellaceae</taxon>
        <taxon>Chlorella clade</taxon>
        <taxon>Micractinium</taxon>
    </lineage>
</organism>
<dbReference type="PANTHER" id="PTHR31407">
    <property type="match status" value="1"/>
</dbReference>
<dbReference type="GO" id="GO:0005509">
    <property type="term" value="F:calcium ion binding"/>
    <property type="evidence" value="ECO:0007669"/>
    <property type="project" value="InterPro"/>
</dbReference>
<dbReference type="Gene3D" id="3.40.1000.10">
    <property type="entry name" value="Mog1/PsbP, alpha/beta/alpha sandwich"/>
    <property type="match status" value="1"/>
</dbReference>
<gene>
    <name evidence="2" type="ORF">C2E20_3312</name>
</gene>
<dbReference type="SUPFAM" id="SSF55724">
    <property type="entry name" value="Mog1p/PsbP-like"/>
    <property type="match status" value="1"/>
</dbReference>
<dbReference type="PANTHER" id="PTHR31407:SF17">
    <property type="entry name" value="PSBP DOMAIN-CONTAINING PROTEIN 3, CHLOROPLASTIC"/>
    <property type="match status" value="1"/>
</dbReference>
<dbReference type="Pfam" id="PF01789">
    <property type="entry name" value="PsbP"/>
    <property type="match status" value="1"/>
</dbReference>
<accession>A0A2P6VH74</accession>
<dbReference type="GO" id="GO:0009654">
    <property type="term" value="C:photosystem II oxygen evolving complex"/>
    <property type="evidence" value="ECO:0007669"/>
    <property type="project" value="InterPro"/>
</dbReference>
<dbReference type="GO" id="GO:0015979">
    <property type="term" value="P:photosynthesis"/>
    <property type="evidence" value="ECO:0007669"/>
    <property type="project" value="InterPro"/>
</dbReference>
<dbReference type="AlphaFoldDB" id="A0A2P6VH74"/>
<protein>
    <submittedName>
        <fullName evidence="2">Domain-containing 3</fullName>
    </submittedName>
</protein>